<dbReference type="InterPro" id="IPR005901">
    <property type="entry name" value="GLPGLI"/>
</dbReference>
<feature type="signal peptide" evidence="1">
    <location>
        <begin position="1"/>
        <end position="22"/>
    </location>
</feature>
<reference evidence="3" key="1">
    <citation type="journal article" date="2019" name="Int. J. Syst. Evol. Microbiol.">
        <title>The Global Catalogue of Microorganisms (GCM) 10K type strain sequencing project: providing services to taxonomists for standard genome sequencing and annotation.</title>
        <authorList>
            <consortium name="The Broad Institute Genomics Platform"/>
            <consortium name="The Broad Institute Genome Sequencing Center for Infectious Disease"/>
            <person name="Wu L."/>
            <person name="Ma J."/>
        </authorList>
    </citation>
    <scope>NUCLEOTIDE SEQUENCE [LARGE SCALE GENOMIC DNA]</scope>
    <source>
        <strain evidence="3">KCTC 22814</strain>
    </source>
</reference>
<gene>
    <name evidence="2" type="ORF">ACFS7Y_19660</name>
</gene>
<comment type="caution">
    <text evidence="2">The sequence shown here is derived from an EMBL/GenBank/DDBJ whole genome shotgun (WGS) entry which is preliminary data.</text>
</comment>
<evidence type="ECO:0000256" key="1">
    <source>
        <dbReference type="SAM" id="SignalP"/>
    </source>
</evidence>
<dbReference type="Proteomes" id="UP001597525">
    <property type="component" value="Unassembled WGS sequence"/>
</dbReference>
<dbReference type="RefSeq" id="WP_320185454.1">
    <property type="nucleotide sequence ID" value="NZ_CP138332.1"/>
</dbReference>
<feature type="chain" id="PRO_5046913082" evidence="1">
    <location>
        <begin position="23"/>
        <end position="264"/>
    </location>
</feature>
<keyword evidence="3" id="KW-1185">Reference proteome</keyword>
<name>A0ABW6BJG3_9SPHI</name>
<protein>
    <submittedName>
        <fullName evidence="2">GLPGLI family protein</fullName>
    </submittedName>
</protein>
<evidence type="ECO:0000313" key="2">
    <source>
        <dbReference type="EMBL" id="MFD2969621.1"/>
    </source>
</evidence>
<dbReference type="EMBL" id="JBHUPB010000014">
    <property type="protein sequence ID" value="MFD2969621.1"/>
    <property type="molecule type" value="Genomic_DNA"/>
</dbReference>
<organism evidence="2 3">
    <name type="scientific">Sphingobacterium bambusae</name>
    <dbReference type="NCBI Taxonomy" id="662858"/>
    <lineage>
        <taxon>Bacteria</taxon>
        <taxon>Pseudomonadati</taxon>
        <taxon>Bacteroidota</taxon>
        <taxon>Sphingobacteriia</taxon>
        <taxon>Sphingobacteriales</taxon>
        <taxon>Sphingobacteriaceae</taxon>
        <taxon>Sphingobacterium</taxon>
    </lineage>
</organism>
<sequence length="264" mass="30447">MMKIKKYLFFFFLLLATHSLQAQYTMFAKSGTITYDKTMYMKNIVSKQFIDKADDRSRGQFQSMLPKIPQQVVLKKTLKFNDTETLFEPQKVELDQMTQQLIMMFALDFDAVTLSNLKTKEYKRYNDLMGEKVIIQDTVKKVKWRITDEYREVAGYSCRRANGITPDSIYVVAYYSTEMPVSGGPESISGLPGIILGLVVPSQHVSYFASKVELSDNVILDKKVFDAKKAKVMSRQQMVTQFSNTLKDWLNKETVDYIMKLGTL</sequence>
<proteinExistence type="predicted"/>
<dbReference type="NCBIfam" id="TIGR01200">
    <property type="entry name" value="GLPGLI"/>
    <property type="match status" value="1"/>
</dbReference>
<accession>A0ABW6BJG3</accession>
<keyword evidence="1" id="KW-0732">Signal</keyword>
<evidence type="ECO:0000313" key="3">
    <source>
        <dbReference type="Proteomes" id="UP001597525"/>
    </source>
</evidence>
<dbReference type="Pfam" id="PF09697">
    <property type="entry name" value="Porph_ging"/>
    <property type="match status" value="1"/>
</dbReference>